<dbReference type="SUPFAM" id="SSF52743">
    <property type="entry name" value="Subtilisin-like"/>
    <property type="match status" value="1"/>
</dbReference>
<dbReference type="Proteomes" id="UP000441772">
    <property type="component" value="Unassembled WGS sequence"/>
</dbReference>
<protein>
    <submittedName>
        <fullName evidence="5">Subtilase family</fullName>
    </submittedName>
</protein>
<keyword evidence="6" id="KW-1185">Reference proteome</keyword>
<evidence type="ECO:0000313" key="6">
    <source>
        <dbReference type="Proteomes" id="UP000441772"/>
    </source>
</evidence>
<comment type="caution">
    <text evidence="5">The sequence shown here is derived from an EMBL/GenBank/DDBJ whole genome shotgun (WGS) entry which is preliminary data.</text>
</comment>
<dbReference type="CDD" id="cd00306">
    <property type="entry name" value="Peptidases_S8_S53"/>
    <property type="match status" value="1"/>
</dbReference>
<dbReference type="EMBL" id="WBVT01000019">
    <property type="protein sequence ID" value="KAB7790177.1"/>
    <property type="molecule type" value="Genomic_DNA"/>
</dbReference>
<organism evidence="5 6">
    <name type="scientific">Bifidobacterium leontopitheci</name>
    <dbReference type="NCBI Taxonomy" id="2650774"/>
    <lineage>
        <taxon>Bacteria</taxon>
        <taxon>Bacillati</taxon>
        <taxon>Actinomycetota</taxon>
        <taxon>Actinomycetes</taxon>
        <taxon>Bifidobacteriales</taxon>
        <taxon>Bifidobacteriaceae</taxon>
        <taxon>Bifidobacterium</taxon>
    </lineage>
</organism>
<dbReference type="GO" id="GO:0006508">
    <property type="term" value="P:proteolysis"/>
    <property type="evidence" value="ECO:0007669"/>
    <property type="project" value="UniProtKB-KW"/>
</dbReference>
<feature type="active site" description="Charge relay system" evidence="1">
    <location>
        <position position="304"/>
    </location>
</feature>
<dbReference type="GO" id="GO:0004252">
    <property type="term" value="F:serine-type endopeptidase activity"/>
    <property type="evidence" value="ECO:0007669"/>
    <property type="project" value="UniProtKB-UniRule"/>
</dbReference>
<feature type="region of interest" description="Disordered" evidence="2">
    <location>
        <begin position="453"/>
        <end position="477"/>
    </location>
</feature>
<keyword evidence="3" id="KW-0812">Transmembrane</keyword>
<dbReference type="Gene3D" id="3.40.50.200">
    <property type="entry name" value="Peptidase S8/S53 domain"/>
    <property type="match status" value="1"/>
</dbReference>
<dbReference type="PROSITE" id="PS51892">
    <property type="entry name" value="SUBTILASE"/>
    <property type="match status" value="1"/>
</dbReference>
<keyword evidence="1" id="KW-0378">Hydrolase</keyword>
<feature type="domain" description="Peptidase S8/S53" evidence="4">
    <location>
        <begin position="56"/>
        <end position="340"/>
    </location>
</feature>
<evidence type="ECO:0000313" key="5">
    <source>
        <dbReference type="EMBL" id="KAB7790177.1"/>
    </source>
</evidence>
<keyword evidence="3" id="KW-1133">Transmembrane helix</keyword>
<dbReference type="Pfam" id="PF00082">
    <property type="entry name" value="Peptidase_S8"/>
    <property type="match status" value="1"/>
</dbReference>
<sequence length="582" mass="61314">MRWPRAVWRMWMSVMTTLMALSIVVMSVVPQASASEDGLWPVNDAVRRAWSQGIDGSGVKVTVIDDMPIADHPDLQGADITYSVASFYGMDRKEPVYCSIGGQRLQQSLQAGDTFGGAGPFYSSHGTLMLQWIVGSGKGYEGKPDVRGIADGAEIDFHAINFSMAPGMPNACSAVNGSLPGINFTDILQNSVIENSRVVNMSFGVGLAADDISSFVSALRHGVIMVSGRANTTEAGSDSLTGDPRANNYFPGVVTVNSMMEDGSLAPSSDTADGNVSVLSPGYGVLVPAAYDYKDVSTGNGGTSTAAAVLSAYVTLAIQKWPKATGNQILQSLVRNTQEAAAHGGAWLDPEHRIGFGRVDVDRLLTVDPTSYPDINPILEIQVKNAAKNSVTKDWYTQDCGTNPDGVGGAADDVVPCEAGLIGKEYERQKAAWAKVKQCRSDGGSDCMRYSATATADDEEGASQTPDDGSETKSRDSAVGVPTWAWWVAGGGGLFVVAGGVAAGVIASRRRRRTSYRGSHVQPVRSVAAGPRPPQYVPGPRSSYPSQSGYPMPGQGAARHDDIGAGQAAPYPYPGSQTNDVR</sequence>
<evidence type="ECO:0000256" key="2">
    <source>
        <dbReference type="SAM" id="MobiDB-lite"/>
    </source>
</evidence>
<evidence type="ECO:0000256" key="1">
    <source>
        <dbReference type="PROSITE-ProRule" id="PRU01240"/>
    </source>
</evidence>
<name>A0A6I1GLC0_9BIFI</name>
<keyword evidence="3" id="KW-0472">Membrane</keyword>
<proteinExistence type="inferred from homology"/>
<keyword evidence="1" id="KW-0645">Protease</keyword>
<dbReference type="InterPro" id="IPR036852">
    <property type="entry name" value="Peptidase_S8/S53_dom_sf"/>
</dbReference>
<feature type="active site" description="Charge relay system" evidence="1">
    <location>
        <position position="65"/>
    </location>
</feature>
<gene>
    <name evidence="5" type="ORF">F7D09_1313</name>
</gene>
<reference evidence="5 6" key="1">
    <citation type="submission" date="2019-09" db="EMBL/GenBank/DDBJ databases">
        <title>Characterization of the phylogenetic diversity of two novel species belonging to the genus Bifidobacterium: Bifidobacterium cebidarum sp. nov. and Bifidobacterium leontopitheci sp. nov.</title>
        <authorList>
            <person name="Lugli G.A."/>
            <person name="Duranti S."/>
            <person name="Milani C."/>
            <person name="Turroni F."/>
            <person name="Ventura M."/>
        </authorList>
    </citation>
    <scope>NUCLEOTIDE SEQUENCE [LARGE SCALE GENOMIC DNA]</scope>
    <source>
        <strain evidence="5 6">LMG 31471</strain>
    </source>
</reference>
<comment type="similarity">
    <text evidence="1">Belongs to the peptidase S8 family.</text>
</comment>
<accession>A0A6I1GLC0</accession>
<feature type="region of interest" description="Disordered" evidence="2">
    <location>
        <begin position="511"/>
        <end position="582"/>
    </location>
</feature>
<feature type="active site" description="Charge relay system" evidence="1">
    <location>
        <position position="125"/>
    </location>
</feature>
<feature type="transmembrane region" description="Helical" evidence="3">
    <location>
        <begin position="484"/>
        <end position="507"/>
    </location>
</feature>
<evidence type="ECO:0000259" key="4">
    <source>
        <dbReference type="Pfam" id="PF00082"/>
    </source>
</evidence>
<evidence type="ECO:0000256" key="3">
    <source>
        <dbReference type="SAM" id="Phobius"/>
    </source>
</evidence>
<dbReference type="AlphaFoldDB" id="A0A6I1GLC0"/>
<dbReference type="InterPro" id="IPR000209">
    <property type="entry name" value="Peptidase_S8/S53_dom"/>
</dbReference>
<keyword evidence="1" id="KW-0720">Serine protease</keyword>